<protein>
    <submittedName>
        <fullName evidence="3">GTP cyclohydrolase</fullName>
    </submittedName>
</protein>
<name>A0A135HXY6_9HYPH</name>
<accession>A0A135HXY6</accession>
<dbReference type="STRING" id="1494590.ATN84_24140"/>
<evidence type="ECO:0000313" key="4">
    <source>
        <dbReference type="Proteomes" id="UP000070107"/>
    </source>
</evidence>
<dbReference type="Proteomes" id="UP000070107">
    <property type="component" value="Unassembled WGS sequence"/>
</dbReference>
<comment type="caution">
    <text evidence="3">The sequence shown here is derived from an EMBL/GenBank/DDBJ whole genome shotgun (WGS) entry which is preliminary data.</text>
</comment>
<sequence length="95" mass="10878">MYIISMTYVKPLTEIEEYLRLHREFLDIYYAREIFLASGPKNPRDGGVILASGKVSRAKLDEILAEDPFRQHGLARYDIVEFEPSKHHGALSGIL</sequence>
<dbReference type="AlphaFoldDB" id="A0A135HXY6"/>
<dbReference type="GO" id="GO:0016787">
    <property type="term" value="F:hydrolase activity"/>
    <property type="evidence" value="ECO:0007669"/>
    <property type="project" value="UniProtKB-KW"/>
</dbReference>
<dbReference type="InterPro" id="IPR011008">
    <property type="entry name" value="Dimeric_a/b-barrel"/>
</dbReference>
<evidence type="ECO:0000256" key="1">
    <source>
        <dbReference type="ARBA" id="ARBA00007689"/>
    </source>
</evidence>
<keyword evidence="3" id="KW-0378">Hydrolase</keyword>
<feature type="domain" description="YCII-related" evidence="2">
    <location>
        <begin position="2"/>
        <end position="82"/>
    </location>
</feature>
<dbReference type="EMBL" id="LNTU01000003">
    <property type="protein sequence ID" value="KXF78055.1"/>
    <property type="molecule type" value="Genomic_DNA"/>
</dbReference>
<dbReference type="InterPro" id="IPR005545">
    <property type="entry name" value="YCII"/>
</dbReference>
<reference evidence="3 4" key="1">
    <citation type="submission" date="2015-11" db="EMBL/GenBank/DDBJ databases">
        <title>Draft genome sequence of Paramesorhizobium deserti A-3-E, a strain highly resistant to diverse beta-lactam antibiotics.</title>
        <authorList>
            <person name="Lv R."/>
            <person name="Yang X."/>
            <person name="Fang N."/>
            <person name="Guo J."/>
            <person name="Luo X."/>
            <person name="Peng F."/>
            <person name="Yang R."/>
            <person name="Cui Y."/>
            <person name="Fang C."/>
            <person name="Song Y."/>
        </authorList>
    </citation>
    <scope>NUCLEOTIDE SEQUENCE [LARGE SCALE GENOMIC DNA]</scope>
    <source>
        <strain evidence="3 4">A-3-E</strain>
    </source>
</reference>
<dbReference type="PANTHER" id="PTHR37828">
    <property type="entry name" value="GSR2449 PROTEIN"/>
    <property type="match status" value="1"/>
</dbReference>
<comment type="similarity">
    <text evidence="1">Belongs to the YciI family.</text>
</comment>
<evidence type="ECO:0000313" key="3">
    <source>
        <dbReference type="EMBL" id="KXF78055.1"/>
    </source>
</evidence>
<dbReference type="Pfam" id="PF03795">
    <property type="entry name" value="YCII"/>
    <property type="match status" value="1"/>
</dbReference>
<dbReference type="RefSeq" id="WP_068881108.1">
    <property type="nucleotide sequence ID" value="NZ_LNTU01000003.1"/>
</dbReference>
<dbReference type="OrthoDB" id="9814407at2"/>
<proteinExistence type="inferred from homology"/>
<organism evidence="3 4">
    <name type="scientific">Paramesorhizobium deserti</name>
    <dbReference type="NCBI Taxonomy" id="1494590"/>
    <lineage>
        <taxon>Bacteria</taxon>
        <taxon>Pseudomonadati</taxon>
        <taxon>Pseudomonadota</taxon>
        <taxon>Alphaproteobacteria</taxon>
        <taxon>Hyphomicrobiales</taxon>
        <taxon>Phyllobacteriaceae</taxon>
        <taxon>Paramesorhizobium</taxon>
    </lineage>
</organism>
<evidence type="ECO:0000259" key="2">
    <source>
        <dbReference type="Pfam" id="PF03795"/>
    </source>
</evidence>
<dbReference type="SUPFAM" id="SSF54909">
    <property type="entry name" value="Dimeric alpha+beta barrel"/>
    <property type="match status" value="1"/>
</dbReference>
<keyword evidence="4" id="KW-1185">Reference proteome</keyword>
<dbReference type="PANTHER" id="PTHR37828:SF1">
    <property type="entry name" value="YCII-RELATED DOMAIN-CONTAINING PROTEIN"/>
    <property type="match status" value="1"/>
</dbReference>
<gene>
    <name evidence="3" type="ORF">ATN84_24140</name>
</gene>